<dbReference type="OrthoDB" id="4641168at2"/>
<organism evidence="3 4">
    <name type="scientific">Mycolicibacterium brisbanense</name>
    <dbReference type="NCBI Taxonomy" id="146020"/>
    <lineage>
        <taxon>Bacteria</taxon>
        <taxon>Bacillati</taxon>
        <taxon>Actinomycetota</taxon>
        <taxon>Actinomycetes</taxon>
        <taxon>Mycobacteriales</taxon>
        <taxon>Mycobacteriaceae</taxon>
        <taxon>Mycolicibacterium</taxon>
    </lineage>
</organism>
<gene>
    <name evidence="3" type="ORF">RMCB_4109</name>
</gene>
<evidence type="ECO:0000313" key="4">
    <source>
        <dbReference type="Proteomes" id="UP000069620"/>
    </source>
</evidence>
<feature type="compositionally biased region" description="Pro residues" evidence="1">
    <location>
        <begin position="40"/>
        <end position="55"/>
    </location>
</feature>
<dbReference type="STRING" id="146020.RMCB_4109"/>
<protein>
    <submittedName>
        <fullName evidence="3">Uncharacterized protein</fullName>
    </submittedName>
</protein>
<accession>A0A100W1N7</accession>
<evidence type="ECO:0000256" key="1">
    <source>
        <dbReference type="SAM" id="MobiDB-lite"/>
    </source>
</evidence>
<reference evidence="4" key="2">
    <citation type="submission" date="2016-02" db="EMBL/GenBank/DDBJ databases">
        <title>Draft genome sequence of five rapidly growing Mycobacterium species.</title>
        <authorList>
            <person name="Katahira K."/>
            <person name="Gotou Y."/>
            <person name="Iida K."/>
            <person name="Ogura Y."/>
            <person name="Hayashi T."/>
        </authorList>
    </citation>
    <scope>NUCLEOTIDE SEQUENCE [LARGE SCALE GENOMIC DNA]</scope>
    <source>
        <strain evidence="4">JCM15654</strain>
    </source>
</reference>
<keyword evidence="4" id="KW-1185">Reference proteome</keyword>
<comment type="caution">
    <text evidence="3">The sequence shown here is derived from an EMBL/GenBank/DDBJ whole genome shotgun (WGS) entry which is preliminary data.</text>
</comment>
<keyword evidence="2" id="KW-0812">Transmembrane</keyword>
<dbReference type="AlphaFoldDB" id="A0A100W1N7"/>
<evidence type="ECO:0000313" key="3">
    <source>
        <dbReference type="EMBL" id="GAS90013.1"/>
    </source>
</evidence>
<keyword evidence="2" id="KW-0472">Membrane</keyword>
<feature type="region of interest" description="Disordered" evidence="1">
    <location>
        <begin position="1"/>
        <end position="55"/>
    </location>
</feature>
<feature type="transmembrane region" description="Helical" evidence="2">
    <location>
        <begin position="187"/>
        <end position="214"/>
    </location>
</feature>
<dbReference type="Proteomes" id="UP000069620">
    <property type="component" value="Unassembled WGS sequence"/>
</dbReference>
<feature type="transmembrane region" description="Helical" evidence="2">
    <location>
        <begin position="60"/>
        <end position="83"/>
    </location>
</feature>
<reference evidence="4" key="1">
    <citation type="journal article" date="2016" name="Genome Announc.">
        <title>Draft Genome Sequences of Five Rapidly Growing Mycobacterium Species, M. thermoresistibile, M. fortuitum subsp. acetamidolyticum, M. canariasense, M. brisbanense, and M. novocastrense.</title>
        <authorList>
            <person name="Katahira K."/>
            <person name="Ogura Y."/>
            <person name="Gotoh Y."/>
            <person name="Hayashi T."/>
        </authorList>
    </citation>
    <scope>NUCLEOTIDE SEQUENCE [LARGE SCALE GENOMIC DNA]</scope>
    <source>
        <strain evidence="4">JCM15654</strain>
    </source>
</reference>
<sequence>MTSGGPSPYQAGPDNGGFHQPWHSQPPNPGPIPGQGIPPSAHPWPAPAGAPSKPPPSKRWYTIAVALAVVGIALLATGIGLLVHTTAALPGNANEFTSGDSTTVTLRPGVSQTVFAHTQSGAHSVRCQFRNDSGGTAIDTYEGTLIINGWQAVLNVSAKEAGNYDIRCVGEASDRFRIGENPGAGGIFGGVACTIVGGGLIGLSIIAAVVVALLRRRRPGVGS</sequence>
<name>A0A100W1N7_9MYCO</name>
<dbReference type="EMBL" id="BCSX01000036">
    <property type="protein sequence ID" value="GAS90013.1"/>
    <property type="molecule type" value="Genomic_DNA"/>
</dbReference>
<proteinExistence type="predicted"/>
<evidence type="ECO:0000256" key="2">
    <source>
        <dbReference type="SAM" id="Phobius"/>
    </source>
</evidence>
<keyword evidence="2" id="KW-1133">Transmembrane helix</keyword>
<dbReference type="RefSeq" id="WP_062830305.1">
    <property type="nucleotide sequence ID" value="NZ_BCSX01000036.1"/>
</dbReference>